<proteinExistence type="predicted"/>
<dbReference type="eggNOG" id="arCOG01957">
    <property type="taxonomic scope" value="Archaea"/>
</dbReference>
<evidence type="ECO:0000313" key="9">
    <source>
        <dbReference type="EMBL" id="AGB36240.1"/>
    </source>
</evidence>
<dbReference type="STRING" id="694430.Natoc_0375"/>
<dbReference type="InterPro" id="IPR036721">
    <property type="entry name" value="RCK_C_sf"/>
</dbReference>
<dbReference type="InterPro" id="IPR006037">
    <property type="entry name" value="RCK_C"/>
</dbReference>
<evidence type="ECO:0000256" key="2">
    <source>
        <dbReference type="ARBA" id="ARBA00022448"/>
    </source>
</evidence>
<organism evidence="9 10">
    <name type="scientific">Natronococcus occultus SP4</name>
    <dbReference type="NCBI Taxonomy" id="694430"/>
    <lineage>
        <taxon>Archaea</taxon>
        <taxon>Methanobacteriati</taxon>
        <taxon>Methanobacteriota</taxon>
        <taxon>Stenosarchaea group</taxon>
        <taxon>Halobacteria</taxon>
        <taxon>Halobacteriales</taxon>
        <taxon>Natrialbaceae</taxon>
        <taxon>Natronococcus</taxon>
    </lineage>
</organism>
<dbReference type="InterPro" id="IPR006036">
    <property type="entry name" value="K_uptake_TrkA"/>
</dbReference>
<dbReference type="PANTHER" id="PTHR43833:SF5">
    <property type="entry name" value="TRK SYSTEM POTASSIUM UPTAKE PROTEIN TRKA"/>
    <property type="match status" value="1"/>
</dbReference>
<evidence type="ECO:0000256" key="5">
    <source>
        <dbReference type="ARBA" id="ARBA00023027"/>
    </source>
</evidence>
<dbReference type="AlphaFoldDB" id="L0JVC6"/>
<dbReference type="GO" id="GO:0005886">
    <property type="term" value="C:plasma membrane"/>
    <property type="evidence" value="ECO:0007669"/>
    <property type="project" value="InterPro"/>
</dbReference>
<dbReference type="InterPro" id="IPR036291">
    <property type="entry name" value="NAD(P)-bd_dom_sf"/>
</dbReference>
<dbReference type="InterPro" id="IPR003148">
    <property type="entry name" value="RCK_N"/>
</dbReference>
<keyword evidence="3" id="KW-0633">Potassium transport</keyword>
<feature type="domain" description="RCK C-terminal" evidence="8">
    <location>
        <begin position="138"/>
        <end position="217"/>
    </location>
</feature>
<evidence type="ECO:0000313" key="10">
    <source>
        <dbReference type="Proteomes" id="UP000010878"/>
    </source>
</evidence>
<dbReference type="GO" id="GO:0015079">
    <property type="term" value="F:potassium ion transmembrane transporter activity"/>
    <property type="evidence" value="ECO:0007669"/>
    <property type="project" value="InterPro"/>
</dbReference>
<dbReference type="EMBL" id="CP003929">
    <property type="protein sequence ID" value="AGB36240.1"/>
    <property type="molecule type" value="Genomic_DNA"/>
</dbReference>
<evidence type="ECO:0000256" key="6">
    <source>
        <dbReference type="ARBA" id="ARBA00023065"/>
    </source>
</evidence>
<keyword evidence="10" id="KW-1185">Reference proteome</keyword>
<dbReference type="GeneID" id="14405403"/>
<keyword evidence="4" id="KW-0630">Potassium</keyword>
<keyword evidence="5" id="KW-0520">NAD</keyword>
<protein>
    <submittedName>
        <fullName evidence="9">K+ transport system, NAD-binding component</fullName>
    </submittedName>
</protein>
<gene>
    <name evidence="9" type="ORF">Natoc_0375</name>
</gene>
<dbReference type="SUPFAM" id="SSF51735">
    <property type="entry name" value="NAD(P)-binding Rossmann-fold domains"/>
    <property type="match status" value="1"/>
</dbReference>
<dbReference type="Gene3D" id="3.30.70.1450">
    <property type="entry name" value="Regulator of K+ conductance, C-terminal domain"/>
    <property type="match status" value="1"/>
</dbReference>
<dbReference type="PRINTS" id="PR00335">
    <property type="entry name" value="KUPTAKETRKA"/>
</dbReference>
<evidence type="ECO:0000256" key="4">
    <source>
        <dbReference type="ARBA" id="ARBA00022958"/>
    </source>
</evidence>
<keyword evidence="6" id="KW-0406">Ion transport</keyword>
<dbReference type="KEGG" id="nou:Natoc_0375"/>
<dbReference type="HOGENOM" id="CLU_046525_2_2_2"/>
<dbReference type="Pfam" id="PF02080">
    <property type="entry name" value="TrkA_C"/>
    <property type="match status" value="1"/>
</dbReference>
<dbReference type="Pfam" id="PF02254">
    <property type="entry name" value="TrkA_N"/>
    <property type="match status" value="1"/>
</dbReference>
<dbReference type="OrthoDB" id="200167at2157"/>
<sequence length="226" mass="23553">MATDPLRVIIVGGGRVGYRAGRLLDGYGHEVVVIEKDPSRCEEIADQLPTVIEADATLPPVLREADPGASDVIAALTEDGATNLAVCLAAQRMNESIYMVLRTDTESRHEYGELVDGVVYPEAAGARLIANEIVGNAPRVFNAVTGDIEIVRVEVGADAPLAGETLADATLPDGCLVITDADASNVAGAETVLEPDCQYIVAVDPDDFDAVVELLSGTVRTVGGGP</sequence>
<comment type="function">
    <text evidence="1">Part of a potassium transport system.</text>
</comment>
<dbReference type="SUPFAM" id="SSF116726">
    <property type="entry name" value="TrkA C-terminal domain-like"/>
    <property type="match status" value="1"/>
</dbReference>
<dbReference type="Proteomes" id="UP000010878">
    <property type="component" value="Chromosome"/>
</dbReference>
<evidence type="ECO:0000259" key="7">
    <source>
        <dbReference type="PROSITE" id="PS51201"/>
    </source>
</evidence>
<dbReference type="Gene3D" id="3.40.50.720">
    <property type="entry name" value="NAD(P)-binding Rossmann-like Domain"/>
    <property type="match status" value="1"/>
</dbReference>
<dbReference type="PROSITE" id="PS51201">
    <property type="entry name" value="RCK_N"/>
    <property type="match status" value="1"/>
</dbReference>
<evidence type="ECO:0000259" key="8">
    <source>
        <dbReference type="PROSITE" id="PS51202"/>
    </source>
</evidence>
<name>L0JVC6_9EURY</name>
<dbReference type="RefSeq" id="WP_015319696.1">
    <property type="nucleotide sequence ID" value="NC_019974.1"/>
</dbReference>
<feature type="domain" description="RCK N-terminal" evidence="7">
    <location>
        <begin position="5"/>
        <end position="119"/>
    </location>
</feature>
<evidence type="ECO:0000256" key="1">
    <source>
        <dbReference type="ARBA" id="ARBA00003660"/>
    </source>
</evidence>
<reference evidence="9 10" key="1">
    <citation type="submission" date="2012-11" db="EMBL/GenBank/DDBJ databases">
        <title>FINISHED of Natronococcus occultus SP4, DSM 3396.</title>
        <authorList>
            <consortium name="DOE Joint Genome Institute"/>
            <person name="Eisen J."/>
            <person name="Huntemann M."/>
            <person name="Wei C.-L."/>
            <person name="Han J."/>
            <person name="Detter J.C."/>
            <person name="Han C."/>
            <person name="Tapia R."/>
            <person name="Chen A."/>
            <person name="Kyrpides N."/>
            <person name="Mavromatis K."/>
            <person name="Markowitz V."/>
            <person name="Szeto E."/>
            <person name="Ivanova N."/>
            <person name="Mikhailova N."/>
            <person name="Ovchinnikova G."/>
            <person name="Pagani I."/>
            <person name="Pati A."/>
            <person name="Goodwin L."/>
            <person name="Nordberg H.P."/>
            <person name="Cantor M.N."/>
            <person name="Hua S.X."/>
            <person name="Woyke T."/>
            <person name="Eisen J."/>
            <person name="Klenk H.-P."/>
            <person name="Klenk H.-P."/>
        </authorList>
    </citation>
    <scope>NUCLEOTIDE SEQUENCE [LARGE SCALE GENOMIC DNA]</scope>
    <source>
        <strain evidence="9 10">SP4</strain>
    </source>
</reference>
<evidence type="ECO:0000256" key="3">
    <source>
        <dbReference type="ARBA" id="ARBA00022538"/>
    </source>
</evidence>
<dbReference type="PROSITE" id="PS51202">
    <property type="entry name" value="RCK_C"/>
    <property type="match status" value="1"/>
</dbReference>
<keyword evidence="2" id="KW-0813">Transport</keyword>
<dbReference type="InterPro" id="IPR050721">
    <property type="entry name" value="Trk_Ktr_HKT_K-transport"/>
</dbReference>
<accession>L0JVC6</accession>
<dbReference type="PANTHER" id="PTHR43833">
    <property type="entry name" value="POTASSIUM CHANNEL PROTEIN 2-RELATED-RELATED"/>
    <property type="match status" value="1"/>
</dbReference>